<accession>A0A6G1D1M7</accession>
<evidence type="ECO:0000313" key="6">
    <source>
        <dbReference type="Proteomes" id="UP000479710"/>
    </source>
</evidence>
<dbReference type="InterPro" id="IPR032675">
    <property type="entry name" value="LRR_dom_sf"/>
</dbReference>
<keyword evidence="6" id="KW-1185">Reference proteome</keyword>
<name>A0A6G1D1M7_9ORYZ</name>
<dbReference type="PANTHER" id="PTHR32093">
    <property type="entry name" value="LEUCINE-RICH REPEAT EXTENSIN-LIKE PROTEIN 3-RELATED"/>
    <property type="match status" value="1"/>
</dbReference>
<comment type="subcellular location">
    <subcellularLocation>
        <location evidence="1">Secreted</location>
    </subcellularLocation>
</comment>
<dbReference type="PANTHER" id="PTHR32093:SF160">
    <property type="entry name" value="OS01G0180000 PROTEIN"/>
    <property type="match status" value="1"/>
</dbReference>
<dbReference type="AlphaFoldDB" id="A0A6G1D1M7"/>
<dbReference type="GO" id="GO:0005576">
    <property type="term" value="C:extracellular region"/>
    <property type="evidence" value="ECO:0007669"/>
    <property type="project" value="UniProtKB-SubCell"/>
</dbReference>
<dbReference type="Gene3D" id="3.80.10.10">
    <property type="entry name" value="Ribonuclease Inhibitor"/>
    <property type="match status" value="1"/>
</dbReference>
<dbReference type="Proteomes" id="UP000479710">
    <property type="component" value="Unassembled WGS sequence"/>
</dbReference>
<keyword evidence="4" id="KW-0677">Repeat</keyword>
<evidence type="ECO:0008006" key="7">
    <source>
        <dbReference type="Google" id="ProtNLM"/>
    </source>
</evidence>
<dbReference type="EMBL" id="SPHZ02000007">
    <property type="protein sequence ID" value="KAF0906291.1"/>
    <property type="molecule type" value="Genomic_DNA"/>
</dbReference>
<dbReference type="SUPFAM" id="SSF52058">
    <property type="entry name" value="L domain-like"/>
    <property type="match status" value="1"/>
</dbReference>
<protein>
    <recommendedName>
        <fullName evidence="7">Leucine-rich repeat-containing N-terminal plant-type domain-containing protein</fullName>
    </recommendedName>
</protein>
<dbReference type="OrthoDB" id="1742470at2759"/>
<evidence type="ECO:0000313" key="5">
    <source>
        <dbReference type="EMBL" id="KAF0906291.1"/>
    </source>
</evidence>
<sequence length="349" mass="37508">MGREVLESGDVVVLLWHAVGGDEAAARVVLHLNLDGYDERVRVMADNAIDALFAVVSSGNVATTVAAMVLTSLTTMDVNKCTIGAHLSVILMLAPSIYYSLSAPPSPAEAAALDFSVNGSSGEGVRVAVVTVDPRWQFPSSRLRDAYVALQTWKQEVIFSDPKNLTADWVGPEVCNYTGVFYAPLPWDRRVVAVAGVDLNHGNIAGYLLSELGLLADLAPVSYTHLDVYKRQPWDRRVVTVAGVDLNHGNIAGYLLSELGLLADLALLHLNSNRFCGMLPATLRHLRLLHELDLSNNRFMGPFPDVVSAYRCFGSSTSASTTLRAVCRANCSVPLSAGPTGPRLHAARA</sequence>
<keyword evidence="3" id="KW-0732">Signal</keyword>
<organism evidence="5 6">
    <name type="scientific">Oryza meyeriana var. granulata</name>
    <dbReference type="NCBI Taxonomy" id="110450"/>
    <lineage>
        <taxon>Eukaryota</taxon>
        <taxon>Viridiplantae</taxon>
        <taxon>Streptophyta</taxon>
        <taxon>Embryophyta</taxon>
        <taxon>Tracheophyta</taxon>
        <taxon>Spermatophyta</taxon>
        <taxon>Magnoliopsida</taxon>
        <taxon>Liliopsida</taxon>
        <taxon>Poales</taxon>
        <taxon>Poaceae</taxon>
        <taxon>BOP clade</taxon>
        <taxon>Oryzoideae</taxon>
        <taxon>Oryzeae</taxon>
        <taxon>Oryzinae</taxon>
        <taxon>Oryza</taxon>
        <taxon>Oryza meyeriana</taxon>
    </lineage>
</organism>
<evidence type="ECO:0000256" key="2">
    <source>
        <dbReference type="ARBA" id="ARBA00022525"/>
    </source>
</evidence>
<comment type="caution">
    <text evidence="5">The sequence shown here is derived from an EMBL/GenBank/DDBJ whole genome shotgun (WGS) entry which is preliminary data.</text>
</comment>
<reference evidence="5 6" key="1">
    <citation type="submission" date="2019-11" db="EMBL/GenBank/DDBJ databases">
        <title>Whole genome sequence of Oryza granulata.</title>
        <authorList>
            <person name="Li W."/>
        </authorList>
    </citation>
    <scope>NUCLEOTIDE SEQUENCE [LARGE SCALE GENOMIC DNA]</scope>
    <source>
        <strain evidence="6">cv. Menghai</strain>
        <tissue evidence="5">Leaf</tissue>
    </source>
</reference>
<keyword evidence="2" id="KW-0964">Secreted</keyword>
<evidence type="ECO:0000256" key="4">
    <source>
        <dbReference type="ARBA" id="ARBA00022737"/>
    </source>
</evidence>
<proteinExistence type="predicted"/>
<dbReference type="InterPro" id="IPR051582">
    <property type="entry name" value="LRR_extensin-like_regulator"/>
</dbReference>
<evidence type="ECO:0000256" key="1">
    <source>
        <dbReference type="ARBA" id="ARBA00004613"/>
    </source>
</evidence>
<evidence type="ECO:0000256" key="3">
    <source>
        <dbReference type="ARBA" id="ARBA00022729"/>
    </source>
</evidence>
<gene>
    <name evidence="5" type="ORF">E2562_009663</name>
</gene>